<reference evidence="9 10" key="1">
    <citation type="submission" date="2018-10" db="EMBL/GenBank/DDBJ databases">
        <title>Phylogenomics of Brevibacillus.</title>
        <authorList>
            <person name="Dunlap C."/>
        </authorList>
    </citation>
    <scope>NUCLEOTIDE SEQUENCE [LARGE SCALE GENOMIC DNA]</scope>
    <source>
        <strain evidence="9 10">NRRL NRS 1219</strain>
    </source>
</reference>
<dbReference type="GO" id="GO:0006412">
    <property type="term" value="P:translation"/>
    <property type="evidence" value="ECO:0007669"/>
    <property type="project" value="UniProtKB-UniRule"/>
</dbReference>
<dbReference type="PROSITE" id="PS00936">
    <property type="entry name" value="RIBOSOMAL_L35"/>
    <property type="match status" value="1"/>
</dbReference>
<dbReference type="HAMAP" id="MF_00514">
    <property type="entry name" value="Ribosomal_bL35"/>
    <property type="match status" value="1"/>
</dbReference>
<evidence type="ECO:0000256" key="4">
    <source>
        <dbReference type="ARBA" id="ARBA00071664"/>
    </source>
</evidence>
<reference evidence="8 11" key="2">
    <citation type="submission" date="2019-06" db="EMBL/GenBank/DDBJ databases">
        <title>Whole genome shotgun sequence of Brevibacillus agri NBRC 15538.</title>
        <authorList>
            <person name="Hosoyama A."/>
            <person name="Uohara A."/>
            <person name="Ohji S."/>
            <person name="Ichikawa N."/>
        </authorList>
    </citation>
    <scope>NUCLEOTIDE SEQUENCE [LARGE SCALE GENOMIC DNA]</scope>
    <source>
        <strain evidence="8 11">NBRC 15538</strain>
    </source>
</reference>
<evidence type="ECO:0000256" key="7">
    <source>
        <dbReference type="SAM" id="MobiDB-lite"/>
    </source>
</evidence>
<evidence type="ECO:0000256" key="2">
    <source>
        <dbReference type="ARBA" id="ARBA00022980"/>
    </source>
</evidence>
<name>A0A3M8AAF1_9BACL</name>
<dbReference type="FunFam" id="4.10.410.60:FF:000001">
    <property type="entry name" value="50S ribosomal protein L35"/>
    <property type="match status" value="1"/>
</dbReference>
<dbReference type="EMBL" id="BJOD01000044">
    <property type="protein sequence ID" value="GED27575.1"/>
    <property type="molecule type" value="Genomic_DNA"/>
</dbReference>
<dbReference type="PANTHER" id="PTHR33343">
    <property type="entry name" value="54S RIBOSOMAL PROTEIN BL35M"/>
    <property type="match status" value="1"/>
</dbReference>
<dbReference type="InterPro" id="IPR018265">
    <property type="entry name" value="Ribosomal_bL35_CS"/>
</dbReference>
<dbReference type="InterPro" id="IPR037229">
    <property type="entry name" value="Ribosomal_bL35_sf"/>
</dbReference>
<proteinExistence type="inferred from homology"/>
<keyword evidence="3 5" id="KW-0687">Ribonucleoprotein</keyword>
<dbReference type="EMBL" id="RHHN01000093">
    <property type="protein sequence ID" value="RNB47557.1"/>
    <property type="molecule type" value="Genomic_DNA"/>
</dbReference>
<dbReference type="RefSeq" id="WP_005829336.1">
    <property type="nucleotide sequence ID" value="NZ_BJOD01000044.1"/>
</dbReference>
<evidence type="ECO:0000256" key="6">
    <source>
        <dbReference type="RuleBase" id="RU000568"/>
    </source>
</evidence>
<evidence type="ECO:0000313" key="10">
    <source>
        <dbReference type="Proteomes" id="UP000276178"/>
    </source>
</evidence>
<evidence type="ECO:0000313" key="9">
    <source>
        <dbReference type="EMBL" id="RNB47557.1"/>
    </source>
</evidence>
<dbReference type="AlphaFoldDB" id="A0A3M8AAF1"/>
<dbReference type="PANTHER" id="PTHR33343:SF1">
    <property type="entry name" value="LARGE RIBOSOMAL SUBUNIT PROTEIN BL35M"/>
    <property type="match status" value="1"/>
</dbReference>
<organism evidence="9 10">
    <name type="scientific">Brevibacillus agri</name>
    <dbReference type="NCBI Taxonomy" id="51101"/>
    <lineage>
        <taxon>Bacteria</taxon>
        <taxon>Bacillati</taxon>
        <taxon>Bacillota</taxon>
        <taxon>Bacilli</taxon>
        <taxon>Bacillales</taxon>
        <taxon>Paenibacillaceae</taxon>
        <taxon>Brevibacillus</taxon>
    </lineage>
</organism>
<dbReference type="OrthoDB" id="47476at2"/>
<evidence type="ECO:0000256" key="3">
    <source>
        <dbReference type="ARBA" id="ARBA00023274"/>
    </source>
</evidence>
<dbReference type="PRINTS" id="PR00064">
    <property type="entry name" value="RIBOSOMALL35"/>
</dbReference>
<feature type="region of interest" description="Disordered" evidence="7">
    <location>
        <begin position="1"/>
        <end position="29"/>
    </location>
</feature>
<evidence type="ECO:0000256" key="5">
    <source>
        <dbReference type="HAMAP-Rule" id="MF_00514"/>
    </source>
</evidence>
<dbReference type="InterPro" id="IPR021137">
    <property type="entry name" value="Ribosomal_bL35-like"/>
</dbReference>
<evidence type="ECO:0000313" key="11">
    <source>
        <dbReference type="Proteomes" id="UP000317180"/>
    </source>
</evidence>
<dbReference type="Pfam" id="PF01632">
    <property type="entry name" value="Ribosomal_L35p"/>
    <property type="match status" value="1"/>
</dbReference>
<dbReference type="SUPFAM" id="SSF143034">
    <property type="entry name" value="L35p-like"/>
    <property type="match status" value="1"/>
</dbReference>
<keyword evidence="11" id="KW-1185">Reference proteome</keyword>
<keyword evidence="2 5" id="KW-0689">Ribosomal protein</keyword>
<dbReference type="NCBIfam" id="TIGR00001">
    <property type="entry name" value="rpmI_bact"/>
    <property type="match status" value="1"/>
</dbReference>
<evidence type="ECO:0000256" key="1">
    <source>
        <dbReference type="ARBA" id="ARBA00006598"/>
    </source>
</evidence>
<dbReference type="Proteomes" id="UP000317180">
    <property type="component" value="Unassembled WGS sequence"/>
</dbReference>
<accession>A0A3M8AAF1</accession>
<dbReference type="Proteomes" id="UP000276178">
    <property type="component" value="Unassembled WGS sequence"/>
</dbReference>
<dbReference type="GO" id="GO:0003735">
    <property type="term" value="F:structural constituent of ribosome"/>
    <property type="evidence" value="ECO:0007669"/>
    <property type="project" value="InterPro"/>
</dbReference>
<protein>
    <recommendedName>
        <fullName evidence="4 5">Large ribosomal subunit protein bL35</fullName>
    </recommendedName>
</protein>
<dbReference type="Gene3D" id="4.10.410.60">
    <property type="match status" value="1"/>
</dbReference>
<sequence length="65" mass="7538">MPKMKTNKAAAKRFKKTGSGQLKRDRAFGNHMFANKTTKQKRHLRKAALVSKGDQKRMEQMLTYL</sequence>
<evidence type="ECO:0000313" key="8">
    <source>
        <dbReference type="EMBL" id="GED27575.1"/>
    </source>
</evidence>
<comment type="caution">
    <text evidence="9">The sequence shown here is derived from an EMBL/GenBank/DDBJ whole genome shotgun (WGS) entry which is preliminary data.</text>
</comment>
<dbReference type="InterPro" id="IPR001706">
    <property type="entry name" value="Ribosomal_bL35"/>
</dbReference>
<comment type="similarity">
    <text evidence="1 5 6">Belongs to the bacterial ribosomal protein bL35 family.</text>
</comment>
<dbReference type="GO" id="GO:0022625">
    <property type="term" value="C:cytosolic large ribosomal subunit"/>
    <property type="evidence" value="ECO:0007669"/>
    <property type="project" value="TreeGrafter"/>
</dbReference>
<dbReference type="GeneID" id="82812727"/>
<gene>
    <name evidence="5 8" type="primary">rpmI</name>
    <name evidence="8" type="ORF">BAG01nite_36770</name>
    <name evidence="9" type="ORF">EB820_24410</name>
</gene>